<name>A0A1I4BMQ5_9ACTN</name>
<dbReference type="PANTHER" id="PTHR30136">
    <property type="entry name" value="HELIX-TURN-HELIX TRANSCRIPTIONAL REGULATOR, ICLR FAMILY"/>
    <property type="match status" value="1"/>
</dbReference>
<keyword evidence="3" id="KW-0804">Transcription</keyword>
<reference evidence="6 7" key="1">
    <citation type="submission" date="2016-10" db="EMBL/GenBank/DDBJ databases">
        <authorList>
            <person name="de Groot N.N."/>
        </authorList>
    </citation>
    <scope>NUCLEOTIDE SEQUENCE [LARGE SCALE GENOMIC DNA]</scope>
    <source>
        <strain evidence="6 7">DSM 45317</strain>
    </source>
</reference>
<dbReference type="InterPro" id="IPR029016">
    <property type="entry name" value="GAF-like_dom_sf"/>
</dbReference>
<dbReference type="InterPro" id="IPR036390">
    <property type="entry name" value="WH_DNA-bd_sf"/>
</dbReference>
<dbReference type="AlphaFoldDB" id="A0A1I4BMQ5"/>
<dbReference type="SUPFAM" id="SSF55781">
    <property type="entry name" value="GAF domain-like"/>
    <property type="match status" value="1"/>
</dbReference>
<dbReference type="PROSITE" id="PS51078">
    <property type="entry name" value="ICLR_ED"/>
    <property type="match status" value="1"/>
</dbReference>
<dbReference type="InParanoid" id="A0A1I4BMQ5"/>
<keyword evidence="1" id="KW-0805">Transcription regulation</keyword>
<dbReference type="PANTHER" id="PTHR30136:SF24">
    <property type="entry name" value="HTH-TYPE TRANSCRIPTIONAL REPRESSOR ALLR"/>
    <property type="match status" value="1"/>
</dbReference>
<dbReference type="Gene3D" id="3.30.450.40">
    <property type="match status" value="1"/>
</dbReference>
<keyword evidence="2" id="KW-0238">DNA-binding</keyword>
<evidence type="ECO:0000313" key="6">
    <source>
        <dbReference type="EMBL" id="SFK70114.1"/>
    </source>
</evidence>
<dbReference type="SMART" id="SM00346">
    <property type="entry name" value="HTH_ICLR"/>
    <property type="match status" value="1"/>
</dbReference>
<dbReference type="STRING" id="504800.SAMN04488085_103120"/>
<dbReference type="InterPro" id="IPR014757">
    <property type="entry name" value="Tscrpt_reg_IclR_C"/>
</dbReference>
<dbReference type="Pfam" id="PF01614">
    <property type="entry name" value="IclR_C"/>
    <property type="match status" value="1"/>
</dbReference>
<accession>A0A1I4BMQ5</accession>
<dbReference type="InterPro" id="IPR036388">
    <property type="entry name" value="WH-like_DNA-bd_sf"/>
</dbReference>
<dbReference type="InterPro" id="IPR005471">
    <property type="entry name" value="Tscrpt_reg_IclR_N"/>
</dbReference>
<organism evidence="6 7">
    <name type="scientific">Geodermatophilus ruber</name>
    <dbReference type="NCBI Taxonomy" id="504800"/>
    <lineage>
        <taxon>Bacteria</taxon>
        <taxon>Bacillati</taxon>
        <taxon>Actinomycetota</taxon>
        <taxon>Actinomycetes</taxon>
        <taxon>Geodermatophilales</taxon>
        <taxon>Geodermatophilaceae</taxon>
        <taxon>Geodermatophilus</taxon>
    </lineage>
</organism>
<dbReference type="RefSeq" id="WP_218146119.1">
    <property type="nucleotide sequence ID" value="NZ_FOSW01000003.1"/>
</dbReference>
<dbReference type="Pfam" id="PF09339">
    <property type="entry name" value="HTH_IclR"/>
    <property type="match status" value="1"/>
</dbReference>
<feature type="domain" description="IclR-ED" evidence="5">
    <location>
        <begin position="92"/>
        <end position="271"/>
    </location>
</feature>
<sequence length="280" mass="29466">MSLGSELFAEMSSLVVEAPHQPVDVRAGAAPSILKKAFDVLGSFSPDRRVLSFAEVARASGLPKSTTHRVLAMLVEMGAVEQHTDGYRIGLRMFAVGACSAEVALRDIALPAMEELHRIARQTLHLAVLRGPDVVYIEKLRTHQAVPTPAVVGASLPAHWTAVGKALLAEERAESAASTEVLRSRAGRKMADPAAFAQELTLSRARGYAVDREESVAGLACIAVPIVAGGSAVAALSVAFPAAAGKGEVLLNPLRATAARIGRSLPPALRGSLLRERHAR</sequence>
<dbReference type="GO" id="GO:0003677">
    <property type="term" value="F:DNA binding"/>
    <property type="evidence" value="ECO:0007669"/>
    <property type="project" value="UniProtKB-KW"/>
</dbReference>
<evidence type="ECO:0000256" key="2">
    <source>
        <dbReference type="ARBA" id="ARBA00023125"/>
    </source>
</evidence>
<dbReference type="Proteomes" id="UP000199152">
    <property type="component" value="Unassembled WGS sequence"/>
</dbReference>
<dbReference type="SUPFAM" id="SSF46785">
    <property type="entry name" value="Winged helix' DNA-binding domain"/>
    <property type="match status" value="1"/>
</dbReference>
<feature type="domain" description="HTH iclR-type" evidence="4">
    <location>
        <begin position="31"/>
        <end position="91"/>
    </location>
</feature>
<evidence type="ECO:0000256" key="3">
    <source>
        <dbReference type="ARBA" id="ARBA00023163"/>
    </source>
</evidence>
<gene>
    <name evidence="6" type="ORF">SAMN04488085_103120</name>
</gene>
<evidence type="ECO:0000256" key="1">
    <source>
        <dbReference type="ARBA" id="ARBA00023015"/>
    </source>
</evidence>
<dbReference type="EMBL" id="FOSW01000003">
    <property type="protein sequence ID" value="SFK70114.1"/>
    <property type="molecule type" value="Genomic_DNA"/>
</dbReference>
<dbReference type="GO" id="GO:0003700">
    <property type="term" value="F:DNA-binding transcription factor activity"/>
    <property type="evidence" value="ECO:0007669"/>
    <property type="project" value="TreeGrafter"/>
</dbReference>
<dbReference type="PROSITE" id="PS51077">
    <property type="entry name" value="HTH_ICLR"/>
    <property type="match status" value="1"/>
</dbReference>
<evidence type="ECO:0000259" key="4">
    <source>
        <dbReference type="PROSITE" id="PS51077"/>
    </source>
</evidence>
<evidence type="ECO:0000259" key="5">
    <source>
        <dbReference type="PROSITE" id="PS51078"/>
    </source>
</evidence>
<keyword evidence="7" id="KW-1185">Reference proteome</keyword>
<dbReference type="InterPro" id="IPR050707">
    <property type="entry name" value="HTH_MetabolicPath_Reg"/>
</dbReference>
<dbReference type="GO" id="GO:0045892">
    <property type="term" value="P:negative regulation of DNA-templated transcription"/>
    <property type="evidence" value="ECO:0007669"/>
    <property type="project" value="TreeGrafter"/>
</dbReference>
<evidence type="ECO:0000313" key="7">
    <source>
        <dbReference type="Proteomes" id="UP000199152"/>
    </source>
</evidence>
<protein>
    <submittedName>
        <fullName evidence="6">Transcriptional regulator, IclR family</fullName>
    </submittedName>
</protein>
<dbReference type="Gene3D" id="1.10.10.10">
    <property type="entry name" value="Winged helix-like DNA-binding domain superfamily/Winged helix DNA-binding domain"/>
    <property type="match status" value="1"/>
</dbReference>
<proteinExistence type="predicted"/>